<dbReference type="Gene3D" id="2.40.170.20">
    <property type="entry name" value="TonB-dependent receptor, beta-barrel domain"/>
    <property type="match status" value="1"/>
</dbReference>
<feature type="domain" description="TonB-dependent receptor-like beta-barrel" evidence="12">
    <location>
        <begin position="172"/>
        <end position="576"/>
    </location>
</feature>
<dbReference type="SUPFAM" id="SSF56935">
    <property type="entry name" value="Porins"/>
    <property type="match status" value="1"/>
</dbReference>
<keyword evidence="8 10" id="KW-0472">Membrane</keyword>
<evidence type="ECO:0000256" key="3">
    <source>
        <dbReference type="ARBA" id="ARBA00022452"/>
    </source>
</evidence>
<dbReference type="EMBL" id="JBHTKR010000004">
    <property type="protein sequence ID" value="MFD1195047.1"/>
    <property type="molecule type" value="Genomic_DNA"/>
</dbReference>
<keyword evidence="7 11" id="KW-0798">TonB box</keyword>
<keyword evidence="3 10" id="KW-1134">Transmembrane beta strand</keyword>
<evidence type="ECO:0000259" key="12">
    <source>
        <dbReference type="Pfam" id="PF00593"/>
    </source>
</evidence>
<protein>
    <submittedName>
        <fullName evidence="14">TonB-dependent receptor plug domain-containing protein</fullName>
    </submittedName>
</protein>
<reference evidence="15" key="1">
    <citation type="journal article" date="2019" name="Int. J. Syst. Evol. Microbiol.">
        <title>The Global Catalogue of Microorganisms (GCM) 10K type strain sequencing project: providing services to taxonomists for standard genome sequencing and annotation.</title>
        <authorList>
            <consortium name="The Broad Institute Genomics Platform"/>
            <consortium name="The Broad Institute Genome Sequencing Center for Infectious Disease"/>
            <person name="Wu L."/>
            <person name="Ma J."/>
        </authorList>
    </citation>
    <scope>NUCLEOTIDE SEQUENCE [LARGE SCALE GENOMIC DNA]</scope>
    <source>
        <strain evidence="15">CCUG 55328</strain>
    </source>
</reference>
<keyword evidence="6" id="KW-0406">Ion transport</keyword>
<gene>
    <name evidence="14" type="ORF">ACFQ3C_10225</name>
</gene>
<dbReference type="CDD" id="cd01347">
    <property type="entry name" value="ligand_gated_channel"/>
    <property type="match status" value="1"/>
</dbReference>
<dbReference type="Gene3D" id="2.170.130.10">
    <property type="entry name" value="TonB-dependent receptor, plug domain"/>
    <property type="match status" value="1"/>
</dbReference>
<keyword evidence="4 10" id="KW-0812">Transmembrane</keyword>
<evidence type="ECO:0000259" key="13">
    <source>
        <dbReference type="Pfam" id="PF07715"/>
    </source>
</evidence>
<keyword evidence="5" id="KW-0732">Signal</keyword>
<evidence type="ECO:0000256" key="11">
    <source>
        <dbReference type="RuleBase" id="RU003357"/>
    </source>
</evidence>
<evidence type="ECO:0000256" key="8">
    <source>
        <dbReference type="ARBA" id="ARBA00023136"/>
    </source>
</evidence>
<feature type="domain" description="TonB-dependent receptor plug" evidence="13">
    <location>
        <begin position="36"/>
        <end position="143"/>
    </location>
</feature>
<dbReference type="RefSeq" id="WP_380791348.1">
    <property type="nucleotide sequence ID" value="NZ_JBHTKR010000004.1"/>
</dbReference>
<evidence type="ECO:0000256" key="10">
    <source>
        <dbReference type="PROSITE-ProRule" id="PRU01360"/>
    </source>
</evidence>
<dbReference type="Pfam" id="PF00593">
    <property type="entry name" value="TonB_dep_Rec_b-barrel"/>
    <property type="match status" value="1"/>
</dbReference>
<sequence>MAILLAGTAPVFAQDAPVFDLDEIVFSPNLVPTALSRTGVSVTVVSDEELAAAGDQQLSSFLGRLPGISVATEGALGQQSTLRLRGSDSRYVAVLVDGVRVDDPTGITVGFNFGHLTTADIGRIEVLRGSQSALFGGSAVAGVINITTKRATETGFSQRFAAEVGSFDTASAQYTLQFRDDRFEAALTLSKVKTGGFSTYDTLPKDPTLEDDSFESDRLSLSGKYQVNDILAVGLSIFAQRTDSEYDDFLADGDNRQTRQEFGTRLFAEYQTGNTQHLFDVTRYNITREFFSPGRDRYDGSRIGFGYQGTTEISPSLTLVYGADSTEETALTPSDIRNKTRISGVFVQGLWAPSEDMDISLTARVDENSDFGTFSTSRLAAAWQVSDDVTLRGAVARGYRAPSIFERFGEPLFSIVGNVALEPESSDSAEIGIDYTLNNGGVLAATAFYLAVENRIGFVSGTPSIYENVTGQSETKGLELSAKLPLGDRFSIGANYTYTDARNPNGTRQNRVPRHEIGLSLDGEITERLRASLAIQHVADRPDDFGVEMDDFTVVNANFRYEISDSLEATFRIDNLFDEQYQHVAGYATSDRAFYVGISSRF</sequence>
<dbReference type="InterPro" id="IPR039426">
    <property type="entry name" value="TonB-dep_rcpt-like"/>
</dbReference>
<evidence type="ECO:0000256" key="7">
    <source>
        <dbReference type="ARBA" id="ARBA00023077"/>
    </source>
</evidence>
<evidence type="ECO:0000313" key="15">
    <source>
        <dbReference type="Proteomes" id="UP001597151"/>
    </source>
</evidence>
<proteinExistence type="inferred from homology"/>
<keyword evidence="14" id="KW-0675">Receptor</keyword>
<evidence type="ECO:0000313" key="14">
    <source>
        <dbReference type="EMBL" id="MFD1195047.1"/>
    </source>
</evidence>
<dbReference type="Pfam" id="PF07715">
    <property type="entry name" value="Plug"/>
    <property type="match status" value="1"/>
</dbReference>
<dbReference type="InterPro" id="IPR000531">
    <property type="entry name" value="Beta-barrel_TonB"/>
</dbReference>
<comment type="similarity">
    <text evidence="10 11">Belongs to the TonB-dependent receptor family.</text>
</comment>
<organism evidence="14 15">
    <name type="scientific">Seohaeicola saemankumensis</name>
    <dbReference type="NCBI Taxonomy" id="481181"/>
    <lineage>
        <taxon>Bacteria</taxon>
        <taxon>Pseudomonadati</taxon>
        <taxon>Pseudomonadota</taxon>
        <taxon>Alphaproteobacteria</taxon>
        <taxon>Rhodobacterales</taxon>
        <taxon>Roseobacteraceae</taxon>
        <taxon>Seohaeicola</taxon>
    </lineage>
</organism>
<evidence type="ECO:0000256" key="9">
    <source>
        <dbReference type="ARBA" id="ARBA00023237"/>
    </source>
</evidence>
<keyword evidence="15" id="KW-1185">Reference proteome</keyword>
<comment type="subcellular location">
    <subcellularLocation>
        <location evidence="1 10">Cell outer membrane</location>
        <topology evidence="1 10">Multi-pass membrane protein</topology>
    </subcellularLocation>
</comment>
<evidence type="ECO:0000256" key="1">
    <source>
        <dbReference type="ARBA" id="ARBA00004571"/>
    </source>
</evidence>
<name>A0ABW3TES4_9RHOB</name>
<keyword evidence="9 10" id="KW-0998">Cell outer membrane</keyword>
<dbReference type="Proteomes" id="UP001597151">
    <property type="component" value="Unassembled WGS sequence"/>
</dbReference>
<dbReference type="PROSITE" id="PS52016">
    <property type="entry name" value="TONB_DEPENDENT_REC_3"/>
    <property type="match status" value="1"/>
</dbReference>
<evidence type="ECO:0000256" key="5">
    <source>
        <dbReference type="ARBA" id="ARBA00022729"/>
    </source>
</evidence>
<dbReference type="PANTHER" id="PTHR30069">
    <property type="entry name" value="TONB-DEPENDENT OUTER MEMBRANE RECEPTOR"/>
    <property type="match status" value="1"/>
</dbReference>
<evidence type="ECO:0000256" key="2">
    <source>
        <dbReference type="ARBA" id="ARBA00022448"/>
    </source>
</evidence>
<accession>A0ABW3TES4</accession>
<dbReference type="InterPro" id="IPR037066">
    <property type="entry name" value="Plug_dom_sf"/>
</dbReference>
<comment type="caution">
    <text evidence="14">The sequence shown here is derived from an EMBL/GenBank/DDBJ whole genome shotgun (WGS) entry which is preliminary data.</text>
</comment>
<evidence type="ECO:0000256" key="6">
    <source>
        <dbReference type="ARBA" id="ARBA00023065"/>
    </source>
</evidence>
<dbReference type="InterPro" id="IPR036942">
    <property type="entry name" value="Beta-barrel_TonB_sf"/>
</dbReference>
<dbReference type="PANTHER" id="PTHR30069:SF53">
    <property type="entry name" value="COLICIN I RECEPTOR-RELATED"/>
    <property type="match status" value="1"/>
</dbReference>
<dbReference type="InterPro" id="IPR012910">
    <property type="entry name" value="Plug_dom"/>
</dbReference>
<keyword evidence="2 10" id="KW-0813">Transport</keyword>
<evidence type="ECO:0000256" key="4">
    <source>
        <dbReference type="ARBA" id="ARBA00022692"/>
    </source>
</evidence>